<evidence type="ECO:0000256" key="4">
    <source>
        <dbReference type="ARBA" id="ARBA00023242"/>
    </source>
</evidence>
<evidence type="ECO:0000313" key="5">
    <source>
        <dbReference type="EMBL" id="KAK8589631.1"/>
    </source>
</evidence>
<sequence>MTSHPSSHSPQESFLSLDHTKLLDEAARISKASGFSFSFSFHLDEQYPHFSRVTATSETRLKWTAVLHEKFVGCVNLLGGAENATPSAILRLMKSNELALHHVKSHLQKYPHKMDFRFKNATYSKSYLAVYVEQVSFI</sequence>
<evidence type="ECO:0000256" key="2">
    <source>
        <dbReference type="ARBA" id="ARBA00023015"/>
    </source>
</evidence>
<comment type="caution">
    <text evidence="5">The sequence shown here is derived from an EMBL/GenBank/DDBJ whole genome shotgun (WGS) entry which is preliminary data.</text>
</comment>
<protein>
    <submittedName>
        <fullName evidence="5">Uncharacterized protein</fullName>
    </submittedName>
</protein>
<evidence type="ECO:0000256" key="1">
    <source>
        <dbReference type="ARBA" id="ARBA00004123"/>
    </source>
</evidence>
<keyword evidence="3" id="KW-0804">Transcription</keyword>
<accession>A0ABR2FZC0</accession>
<keyword evidence="4" id="KW-0539">Nucleus</keyword>
<dbReference type="Gene3D" id="1.10.10.60">
    <property type="entry name" value="Homeodomain-like"/>
    <property type="match status" value="1"/>
</dbReference>
<dbReference type="Proteomes" id="UP001472677">
    <property type="component" value="Unassembled WGS sequence"/>
</dbReference>
<comment type="subcellular location">
    <subcellularLocation>
        <location evidence="1">Nucleus</location>
    </subcellularLocation>
</comment>
<dbReference type="SUPFAM" id="SSF46689">
    <property type="entry name" value="Homeodomain-like"/>
    <property type="match status" value="1"/>
</dbReference>
<dbReference type="InterPro" id="IPR009057">
    <property type="entry name" value="Homeodomain-like_sf"/>
</dbReference>
<proteinExistence type="predicted"/>
<dbReference type="NCBIfam" id="TIGR01557">
    <property type="entry name" value="myb_SHAQKYF"/>
    <property type="match status" value="1"/>
</dbReference>
<dbReference type="PANTHER" id="PTHR31499">
    <property type="entry name" value="MYB FAMILY TRANSCRIPTION FACTOR PHL11"/>
    <property type="match status" value="1"/>
</dbReference>
<keyword evidence="2" id="KW-0805">Transcription regulation</keyword>
<gene>
    <name evidence="5" type="ORF">V6N12_024025</name>
</gene>
<dbReference type="InterPro" id="IPR046955">
    <property type="entry name" value="PHR1-like"/>
</dbReference>
<organism evidence="5 6">
    <name type="scientific">Hibiscus sabdariffa</name>
    <name type="common">roselle</name>
    <dbReference type="NCBI Taxonomy" id="183260"/>
    <lineage>
        <taxon>Eukaryota</taxon>
        <taxon>Viridiplantae</taxon>
        <taxon>Streptophyta</taxon>
        <taxon>Embryophyta</taxon>
        <taxon>Tracheophyta</taxon>
        <taxon>Spermatophyta</taxon>
        <taxon>Magnoliopsida</taxon>
        <taxon>eudicotyledons</taxon>
        <taxon>Gunneridae</taxon>
        <taxon>Pentapetalae</taxon>
        <taxon>rosids</taxon>
        <taxon>malvids</taxon>
        <taxon>Malvales</taxon>
        <taxon>Malvaceae</taxon>
        <taxon>Malvoideae</taxon>
        <taxon>Hibiscus</taxon>
    </lineage>
</organism>
<dbReference type="PANTHER" id="PTHR31499:SF80">
    <property type="entry name" value="HTH MYB-TYPE DOMAIN-CONTAINING PROTEIN"/>
    <property type="match status" value="1"/>
</dbReference>
<evidence type="ECO:0000313" key="6">
    <source>
        <dbReference type="Proteomes" id="UP001472677"/>
    </source>
</evidence>
<dbReference type="InterPro" id="IPR006447">
    <property type="entry name" value="Myb_dom_plants"/>
</dbReference>
<keyword evidence="6" id="KW-1185">Reference proteome</keyword>
<dbReference type="EMBL" id="JBBPBM010000004">
    <property type="protein sequence ID" value="KAK8589631.1"/>
    <property type="molecule type" value="Genomic_DNA"/>
</dbReference>
<name>A0ABR2FZC0_9ROSI</name>
<reference evidence="5 6" key="1">
    <citation type="journal article" date="2024" name="G3 (Bethesda)">
        <title>Genome assembly of Hibiscus sabdariffa L. provides insights into metabolisms of medicinal natural products.</title>
        <authorList>
            <person name="Kim T."/>
        </authorList>
    </citation>
    <scope>NUCLEOTIDE SEQUENCE [LARGE SCALE GENOMIC DNA]</scope>
    <source>
        <strain evidence="5">TK-2024</strain>
        <tissue evidence="5">Old leaves</tissue>
    </source>
</reference>
<evidence type="ECO:0000256" key="3">
    <source>
        <dbReference type="ARBA" id="ARBA00023163"/>
    </source>
</evidence>